<dbReference type="EMBL" id="CYSA01000001">
    <property type="protein sequence ID" value="CUH62372.1"/>
    <property type="molecule type" value="Genomic_DNA"/>
</dbReference>
<dbReference type="InterPro" id="IPR018490">
    <property type="entry name" value="cNMP-bd_dom_sf"/>
</dbReference>
<evidence type="ECO:0000259" key="1">
    <source>
        <dbReference type="PROSITE" id="PS50042"/>
    </source>
</evidence>
<dbReference type="PROSITE" id="PS50042">
    <property type="entry name" value="CNMP_BINDING_3"/>
    <property type="match status" value="1"/>
</dbReference>
<proteinExistence type="predicted"/>
<reference evidence="2 3" key="1">
    <citation type="submission" date="2015-09" db="EMBL/GenBank/DDBJ databases">
        <authorList>
            <consortium name="Swine Surveillance"/>
        </authorList>
    </citation>
    <scope>NUCLEOTIDE SEQUENCE [LARGE SCALE GENOMIC DNA]</scope>
    <source>
        <strain evidence="2 3">CECT 4357</strain>
    </source>
</reference>
<dbReference type="SUPFAM" id="SSF51206">
    <property type="entry name" value="cAMP-binding domain-like"/>
    <property type="match status" value="1"/>
</dbReference>
<evidence type="ECO:0000313" key="2">
    <source>
        <dbReference type="EMBL" id="CUH62372.1"/>
    </source>
</evidence>
<accession>A0A0P1F4R8</accession>
<dbReference type="Proteomes" id="UP000051587">
    <property type="component" value="Unassembled WGS sequence"/>
</dbReference>
<dbReference type="AlphaFoldDB" id="A0A0P1F4R8"/>
<protein>
    <submittedName>
        <fullName evidence="2">Cyclic nucleotide-binding domain protein</fullName>
    </submittedName>
</protein>
<feature type="domain" description="Cyclic nucleotide-binding" evidence="1">
    <location>
        <begin position="13"/>
        <end position="89"/>
    </location>
</feature>
<name>A0A0P1F4R8_THAGE</name>
<evidence type="ECO:0000313" key="3">
    <source>
        <dbReference type="Proteomes" id="UP000051587"/>
    </source>
</evidence>
<dbReference type="RefSeq" id="WP_058260878.1">
    <property type="nucleotide sequence ID" value="NZ_CP051181.1"/>
</dbReference>
<keyword evidence="3" id="KW-1185">Reference proteome</keyword>
<dbReference type="InterPro" id="IPR014710">
    <property type="entry name" value="RmlC-like_jellyroll"/>
</dbReference>
<dbReference type="Gene3D" id="2.60.120.10">
    <property type="entry name" value="Jelly Rolls"/>
    <property type="match status" value="1"/>
</dbReference>
<dbReference type="STRING" id="53501.SAMN04488043_11862"/>
<dbReference type="InterPro" id="IPR000595">
    <property type="entry name" value="cNMP-bd_dom"/>
</dbReference>
<sequence>MQIASSFERDRRIFGDLTAADARALAGAFVAKVLPKTDFLARQGEPDVMEYILLSGKVVSLIGDADGREVCVGFYVGPCVIAPNLARAADGKSLVNLRLESDGQVASVSAATLLKLMRGSSAIEEWANAVLRAELERKTSREWSLAALKAKERLEWFRSHYPDHETLFTHTQISSFLGMTPVTLSRLRNSGNL</sequence>
<gene>
    <name evidence="2" type="ORF">TG4357_00061</name>
</gene>
<organism evidence="2 3">
    <name type="scientific">Thalassovita gelatinovora</name>
    <name type="common">Thalassobius gelatinovorus</name>
    <dbReference type="NCBI Taxonomy" id="53501"/>
    <lineage>
        <taxon>Bacteria</taxon>
        <taxon>Pseudomonadati</taxon>
        <taxon>Pseudomonadota</taxon>
        <taxon>Alphaproteobacteria</taxon>
        <taxon>Rhodobacterales</taxon>
        <taxon>Roseobacteraceae</taxon>
        <taxon>Thalassovita</taxon>
    </lineage>
</organism>
<dbReference type="OrthoDB" id="9798104at2"/>